<accession>A0A3B1DUY2</accession>
<evidence type="ECO:0000313" key="4">
    <source>
        <dbReference type="EMBL" id="VAX32447.1"/>
    </source>
</evidence>
<evidence type="ECO:0000256" key="1">
    <source>
        <dbReference type="ARBA" id="ARBA00006484"/>
    </source>
</evidence>
<feature type="transmembrane region" description="Helical" evidence="2">
    <location>
        <begin position="6"/>
        <end position="28"/>
    </location>
</feature>
<dbReference type="InterPro" id="IPR036291">
    <property type="entry name" value="NAD(P)-bd_dom_sf"/>
</dbReference>
<dbReference type="EMBL" id="UOGF01000089">
    <property type="protein sequence ID" value="VAX32447.1"/>
    <property type="molecule type" value="Genomic_DNA"/>
</dbReference>
<keyword evidence="2" id="KW-0472">Membrane</keyword>
<dbReference type="InterPro" id="IPR050259">
    <property type="entry name" value="SDR"/>
</dbReference>
<dbReference type="PRINTS" id="PR00080">
    <property type="entry name" value="SDRFAMILY"/>
</dbReference>
<dbReference type="FunFam" id="3.40.50.720:FF:000084">
    <property type="entry name" value="Short-chain dehydrogenase reductase"/>
    <property type="match status" value="1"/>
</dbReference>
<keyword evidence="2" id="KW-0812">Transmembrane</keyword>
<dbReference type="SUPFAM" id="SSF51735">
    <property type="entry name" value="NAD(P)-binding Rossmann-fold domains"/>
    <property type="match status" value="1"/>
</dbReference>
<dbReference type="SMART" id="SM00822">
    <property type="entry name" value="PKS_KR"/>
    <property type="match status" value="1"/>
</dbReference>
<dbReference type="PANTHER" id="PTHR42879">
    <property type="entry name" value="3-OXOACYL-(ACYL-CARRIER-PROTEIN) REDUCTASE"/>
    <property type="match status" value="1"/>
</dbReference>
<feature type="domain" description="Ketoreductase" evidence="3">
    <location>
        <begin position="7"/>
        <end position="186"/>
    </location>
</feature>
<dbReference type="CDD" id="cd05233">
    <property type="entry name" value="SDR_c"/>
    <property type="match status" value="1"/>
</dbReference>
<dbReference type="Pfam" id="PF00106">
    <property type="entry name" value="adh_short"/>
    <property type="match status" value="1"/>
</dbReference>
<comment type="similarity">
    <text evidence="1">Belongs to the short-chain dehydrogenases/reductases (SDR) family.</text>
</comment>
<keyword evidence="4" id="KW-0560">Oxidoreductase</keyword>
<protein>
    <submittedName>
        <fullName evidence="4">3-oxoacyl-[acyl-carrier protein] reductase</fullName>
        <ecNumber evidence="4">1.1.1.100</ecNumber>
    </submittedName>
</protein>
<gene>
    <name evidence="4" type="ORF">MNBD_NITROSPIRAE01-2156</name>
</gene>
<name>A0A3B1DUY2_9ZZZZ</name>
<dbReference type="AlphaFoldDB" id="A0A3B1DUY2"/>
<keyword evidence="2" id="KW-1133">Transmembrane helix</keyword>
<evidence type="ECO:0000259" key="3">
    <source>
        <dbReference type="SMART" id="SM00822"/>
    </source>
</evidence>
<dbReference type="Gene3D" id="3.40.50.720">
    <property type="entry name" value="NAD(P)-binding Rossmann-like Domain"/>
    <property type="match status" value="1"/>
</dbReference>
<reference evidence="4" key="1">
    <citation type="submission" date="2018-06" db="EMBL/GenBank/DDBJ databases">
        <authorList>
            <person name="Zhirakovskaya E."/>
        </authorList>
    </citation>
    <scope>NUCLEOTIDE SEQUENCE</scope>
</reference>
<organism evidence="4">
    <name type="scientific">hydrothermal vent metagenome</name>
    <dbReference type="NCBI Taxonomy" id="652676"/>
    <lineage>
        <taxon>unclassified sequences</taxon>
        <taxon>metagenomes</taxon>
        <taxon>ecological metagenomes</taxon>
    </lineage>
</organism>
<dbReference type="EC" id="1.1.1.100" evidence="4"/>
<dbReference type="PANTHER" id="PTHR42879:SF2">
    <property type="entry name" value="3-OXOACYL-[ACYL-CARRIER-PROTEIN] REDUCTASE FABG"/>
    <property type="match status" value="1"/>
</dbReference>
<dbReference type="GO" id="GO:0004316">
    <property type="term" value="F:3-oxoacyl-[acyl-carrier-protein] reductase (NADPH) activity"/>
    <property type="evidence" value="ECO:0007669"/>
    <property type="project" value="UniProtKB-EC"/>
</dbReference>
<sequence length="238" mass="24693">MSDLNGQVAVITGGSSGIGLAIAAVLLAEGMTVAITAREPKRLGKAAEALRAKGGRVIAMPTDVSQASEVSAFVNHVKDEVGRIDLLVNNAGIFRLGKIADLSEADWDAVQDINLKGAFLCTKAVLPIMKKQHSGYVVNISSVAGKTGFGEASAYCASKFGLIGLTESLLEEGVKEGIRATAICPGYVATPMVAGVDVPQSEMIPPEDIAKVVQSLLHLSPLTVIREIVVNRVGSVDG</sequence>
<dbReference type="InterPro" id="IPR057326">
    <property type="entry name" value="KR_dom"/>
</dbReference>
<proteinExistence type="inferred from homology"/>
<evidence type="ECO:0000256" key="2">
    <source>
        <dbReference type="SAM" id="Phobius"/>
    </source>
</evidence>
<dbReference type="PRINTS" id="PR00081">
    <property type="entry name" value="GDHRDH"/>
</dbReference>
<dbReference type="InterPro" id="IPR002347">
    <property type="entry name" value="SDR_fam"/>
</dbReference>